<dbReference type="CDD" id="cd00200">
    <property type="entry name" value="WD40"/>
    <property type="match status" value="2"/>
</dbReference>
<dbReference type="SUPFAM" id="SSF101898">
    <property type="entry name" value="NHL repeat"/>
    <property type="match status" value="1"/>
</dbReference>
<feature type="non-terminal residue" evidence="4">
    <location>
        <position position="970"/>
    </location>
</feature>
<dbReference type="PROSITE" id="PS00678">
    <property type="entry name" value="WD_REPEATS_1"/>
    <property type="match status" value="2"/>
</dbReference>
<sequence>MGSIVTLRDPLSLKDLDSFLGLEKKNAKPEQRLVLTDGTKVRLTTCEGVVASLASILNSDGRGTPVRIVHASVFDFLVNSARSEEFHIDIESAQRIVLERCLARMTSLLRFDICGLRNPSKLNLEFPDLEDRILACIPGDLKYACDFWVSHLLHIRYPTEALVSNVTGCLSRYLLHWFEVISLLGHTRHLSPLLRGIVEWSKRLHLDGLTSLARDCFHFVQEFSPMMEVSALHLYISAMVFCPRTSLVYKTFDDSSSIPLPEVTCVEDGALTTPVCSVYQGHSDVVYSMRIFPAGDKIVSAGAGPSIHIWDPASGTLVREPIRGYEGSVLELAVSGDGLIIAASTIDEKLHLWHALTGERIGKATPIGSRTLGLAFLPDNTRLASSSDDGQIRIWNADSTMSMARAPLVGHSAPLIHITVSPDGKILAATSRSSTELWSLATWEPMGGVLEPGDSAIAFAPDSRRLALGRYVEHCVFLWDLSSRRYNRLDGHTKAVNAVAFSPDGRILASGSSDSVIRLWNGVSGEALRVLRGHTHTLWVLQFSPDGTQLVSASADKTVRVWDVESCLESWQPKIQSEAPHILCVACSPDSTRLAFSIGPNVFITSTDSSITILRRHSGEVKFVGFSPDGSRLVSASQELLQWWDTRTNLALDTVPLTGTEKARYIEISPDHSRLAITLEPKSVLMCSAANGKQIGEPLTEHLAWIRAIAFSPDGSWLATAADDNSIRLRDPVSGAQTGKPIPVQVRMSAIAFSPDGKYLAAGCLSDATMRLWNASTRELVWTYSGDIVGKIYRIVFTPDGKQLISAAANGAAFVLDVPSGSRVGRAIRCFNGAVRTLTSAHGGTHLFAATDTLQVWVRKGDQDAWVFRRELYPSSEIFWRENGESDGPFLASFHEHPDGWLTSSEGHKILWIPEHLRRVWSPFRTFTLRLGRESATVSLNLHDYLVWLTGITGTSFEVDEEWSSMPVSG</sequence>
<evidence type="ECO:0000256" key="3">
    <source>
        <dbReference type="PROSITE-ProRule" id="PRU00221"/>
    </source>
</evidence>
<evidence type="ECO:0000313" key="5">
    <source>
        <dbReference type="Proteomes" id="UP000016930"/>
    </source>
</evidence>
<organism evidence="4 5">
    <name type="scientific">Ceriporiopsis subvermispora (strain B)</name>
    <name type="common">White-rot fungus</name>
    <name type="synonym">Gelatoporia subvermispora</name>
    <dbReference type="NCBI Taxonomy" id="914234"/>
    <lineage>
        <taxon>Eukaryota</taxon>
        <taxon>Fungi</taxon>
        <taxon>Dikarya</taxon>
        <taxon>Basidiomycota</taxon>
        <taxon>Agaricomycotina</taxon>
        <taxon>Agaricomycetes</taxon>
        <taxon>Polyporales</taxon>
        <taxon>Gelatoporiaceae</taxon>
        <taxon>Gelatoporia</taxon>
    </lineage>
</organism>
<dbReference type="OrthoDB" id="2658414at2759"/>
<feature type="repeat" description="WD" evidence="3">
    <location>
        <begin position="699"/>
        <end position="731"/>
    </location>
</feature>
<feature type="repeat" description="WD" evidence="3">
    <location>
        <begin position="489"/>
        <end position="530"/>
    </location>
</feature>
<dbReference type="Gene3D" id="2.130.10.10">
    <property type="entry name" value="YVTN repeat-like/Quinoprotein amine dehydrogenase"/>
    <property type="match status" value="3"/>
</dbReference>
<dbReference type="AlphaFoldDB" id="M2QXB8"/>
<evidence type="ECO:0000256" key="2">
    <source>
        <dbReference type="ARBA" id="ARBA00022737"/>
    </source>
</evidence>
<dbReference type="SUPFAM" id="SSF63829">
    <property type="entry name" value="Calcium-dependent phosphotriesterase"/>
    <property type="match status" value="1"/>
</dbReference>
<feature type="repeat" description="WD" evidence="3">
    <location>
        <begin position="279"/>
        <end position="320"/>
    </location>
</feature>
<dbReference type="PANTHER" id="PTHR19879">
    <property type="entry name" value="TRANSCRIPTION INITIATION FACTOR TFIID"/>
    <property type="match status" value="1"/>
</dbReference>
<dbReference type="InterPro" id="IPR020472">
    <property type="entry name" value="WD40_PAC1"/>
</dbReference>
<dbReference type="InterPro" id="IPR015943">
    <property type="entry name" value="WD40/YVTN_repeat-like_dom_sf"/>
</dbReference>
<dbReference type="InterPro" id="IPR001680">
    <property type="entry name" value="WD40_rpt"/>
</dbReference>
<dbReference type="PANTHER" id="PTHR19879:SF9">
    <property type="entry name" value="TRANSCRIPTION INITIATION FACTOR TFIID SUBUNIT 5"/>
    <property type="match status" value="1"/>
</dbReference>
<dbReference type="InterPro" id="IPR011047">
    <property type="entry name" value="Quinoprotein_ADH-like_sf"/>
</dbReference>
<name>M2QXB8_CERS8</name>
<feature type="repeat" description="WD" evidence="3">
    <location>
        <begin position="531"/>
        <end position="566"/>
    </location>
</feature>
<dbReference type="PROSITE" id="PS50082">
    <property type="entry name" value="WD_REPEATS_2"/>
    <property type="match status" value="6"/>
</dbReference>
<dbReference type="PROSITE" id="PS50294">
    <property type="entry name" value="WD_REPEATS_REGION"/>
    <property type="match status" value="4"/>
</dbReference>
<dbReference type="Pfam" id="PF00400">
    <property type="entry name" value="WD40"/>
    <property type="match status" value="7"/>
</dbReference>
<evidence type="ECO:0000313" key="4">
    <source>
        <dbReference type="EMBL" id="EMD36770.1"/>
    </source>
</evidence>
<proteinExistence type="predicted"/>
<dbReference type="SUPFAM" id="SSF50998">
    <property type="entry name" value="Quinoprotein alcohol dehydrogenase-like"/>
    <property type="match status" value="1"/>
</dbReference>
<gene>
    <name evidence="4" type="ORF">CERSUDRAFT_137033</name>
</gene>
<feature type="repeat" description="WD" evidence="3">
    <location>
        <begin position="374"/>
        <end position="405"/>
    </location>
</feature>
<keyword evidence="1 3" id="KW-0853">WD repeat</keyword>
<dbReference type="EMBL" id="KB445797">
    <property type="protein sequence ID" value="EMD36770.1"/>
    <property type="molecule type" value="Genomic_DNA"/>
</dbReference>
<dbReference type="HOGENOM" id="CLU_000288_6_19_1"/>
<feature type="repeat" description="WD" evidence="3">
    <location>
        <begin position="322"/>
        <end position="363"/>
    </location>
</feature>
<dbReference type="STRING" id="914234.M2QXB8"/>
<dbReference type="PRINTS" id="PR00320">
    <property type="entry name" value="GPROTEINBRPT"/>
</dbReference>
<evidence type="ECO:0000256" key="1">
    <source>
        <dbReference type="ARBA" id="ARBA00022574"/>
    </source>
</evidence>
<accession>M2QXB8</accession>
<keyword evidence="2" id="KW-0677">Repeat</keyword>
<dbReference type="SMART" id="SM00320">
    <property type="entry name" value="WD40"/>
    <property type="match status" value="10"/>
</dbReference>
<dbReference type="Proteomes" id="UP000016930">
    <property type="component" value="Unassembled WGS sequence"/>
</dbReference>
<reference evidence="4 5" key="1">
    <citation type="journal article" date="2012" name="Proc. Natl. Acad. Sci. U.S.A.">
        <title>Comparative genomics of Ceriporiopsis subvermispora and Phanerochaete chrysosporium provide insight into selective ligninolysis.</title>
        <authorList>
            <person name="Fernandez-Fueyo E."/>
            <person name="Ruiz-Duenas F.J."/>
            <person name="Ferreira P."/>
            <person name="Floudas D."/>
            <person name="Hibbett D.S."/>
            <person name="Canessa P."/>
            <person name="Larrondo L.F."/>
            <person name="James T.Y."/>
            <person name="Seelenfreund D."/>
            <person name="Lobos S."/>
            <person name="Polanco R."/>
            <person name="Tello M."/>
            <person name="Honda Y."/>
            <person name="Watanabe T."/>
            <person name="Watanabe T."/>
            <person name="Ryu J.S."/>
            <person name="Kubicek C.P."/>
            <person name="Schmoll M."/>
            <person name="Gaskell J."/>
            <person name="Hammel K.E."/>
            <person name="St John F.J."/>
            <person name="Vanden Wymelenberg A."/>
            <person name="Sabat G."/>
            <person name="Splinter BonDurant S."/>
            <person name="Syed K."/>
            <person name="Yadav J.S."/>
            <person name="Doddapaneni H."/>
            <person name="Subramanian V."/>
            <person name="Lavin J.L."/>
            <person name="Oguiza J.A."/>
            <person name="Perez G."/>
            <person name="Pisabarro A.G."/>
            <person name="Ramirez L."/>
            <person name="Santoyo F."/>
            <person name="Master E."/>
            <person name="Coutinho P.M."/>
            <person name="Henrissat B."/>
            <person name="Lombard V."/>
            <person name="Magnuson J.K."/>
            <person name="Kuees U."/>
            <person name="Hori C."/>
            <person name="Igarashi K."/>
            <person name="Samejima M."/>
            <person name="Held B.W."/>
            <person name="Barry K.W."/>
            <person name="LaButti K.M."/>
            <person name="Lapidus A."/>
            <person name="Lindquist E.A."/>
            <person name="Lucas S.M."/>
            <person name="Riley R."/>
            <person name="Salamov A.A."/>
            <person name="Hoffmeister D."/>
            <person name="Schwenk D."/>
            <person name="Hadar Y."/>
            <person name="Yarden O."/>
            <person name="de Vries R.P."/>
            <person name="Wiebenga A."/>
            <person name="Stenlid J."/>
            <person name="Eastwood D."/>
            <person name="Grigoriev I.V."/>
            <person name="Berka R.M."/>
            <person name="Blanchette R.A."/>
            <person name="Kersten P."/>
            <person name="Martinez A.T."/>
            <person name="Vicuna R."/>
            <person name="Cullen D."/>
        </authorList>
    </citation>
    <scope>NUCLEOTIDE SEQUENCE [LARGE SCALE GENOMIC DNA]</scope>
    <source>
        <strain evidence="4 5">B</strain>
    </source>
</reference>
<protein>
    <submittedName>
        <fullName evidence="4">Uncharacterized protein</fullName>
    </submittedName>
</protein>
<dbReference type="InterPro" id="IPR019775">
    <property type="entry name" value="WD40_repeat_CS"/>
</dbReference>
<keyword evidence="5" id="KW-1185">Reference proteome</keyword>